<comment type="caution">
    <text evidence="4">The sequence shown here is derived from an EMBL/GenBank/DDBJ whole genome shotgun (WGS) entry which is preliminary data.</text>
</comment>
<dbReference type="PROSITE" id="PS51737">
    <property type="entry name" value="RECOMBINASE_DNA_BIND"/>
    <property type="match status" value="1"/>
</dbReference>
<feature type="domain" description="Recombinase" evidence="3">
    <location>
        <begin position="179"/>
        <end position="310"/>
    </location>
</feature>
<dbReference type="Proteomes" id="UP000216013">
    <property type="component" value="Unassembled WGS sequence"/>
</dbReference>
<dbReference type="RefSeq" id="WP_095260782.1">
    <property type="nucleotide sequence ID" value="NZ_NPBV01000008.1"/>
</dbReference>
<keyword evidence="1" id="KW-0175">Coiled coil</keyword>
<dbReference type="PANTHER" id="PTHR30461">
    <property type="entry name" value="DNA-INVERTASE FROM LAMBDOID PROPHAGE"/>
    <property type="match status" value="1"/>
</dbReference>
<dbReference type="GO" id="GO:0003677">
    <property type="term" value="F:DNA binding"/>
    <property type="evidence" value="ECO:0007669"/>
    <property type="project" value="InterPro"/>
</dbReference>
<dbReference type="SMART" id="SM00857">
    <property type="entry name" value="Resolvase"/>
    <property type="match status" value="1"/>
</dbReference>
<evidence type="ECO:0000259" key="3">
    <source>
        <dbReference type="PROSITE" id="PS51737"/>
    </source>
</evidence>
<dbReference type="InterPro" id="IPR006119">
    <property type="entry name" value="Resolv_N"/>
</dbReference>
<dbReference type="InterPro" id="IPR038109">
    <property type="entry name" value="DNA_bind_recomb_sf"/>
</dbReference>
<dbReference type="EMBL" id="NPBV01000008">
    <property type="protein sequence ID" value="PAD21636.1"/>
    <property type="molecule type" value="Genomic_DNA"/>
</dbReference>
<organism evidence="4 5">
    <name type="scientific">Terribacillus saccharophilus</name>
    <dbReference type="NCBI Taxonomy" id="361277"/>
    <lineage>
        <taxon>Bacteria</taxon>
        <taxon>Bacillati</taxon>
        <taxon>Bacillota</taxon>
        <taxon>Bacilli</taxon>
        <taxon>Bacillales</taxon>
        <taxon>Bacillaceae</taxon>
        <taxon>Terribacillus</taxon>
    </lineage>
</organism>
<dbReference type="InterPro" id="IPR011109">
    <property type="entry name" value="DNA_bind_recombinase_dom"/>
</dbReference>
<dbReference type="Gene3D" id="3.90.1750.20">
    <property type="entry name" value="Putative Large Serine Recombinase, Chain B, Domain 2"/>
    <property type="match status" value="1"/>
</dbReference>
<evidence type="ECO:0000256" key="1">
    <source>
        <dbReference type="SAM" id="Coils"/>
    </source>
</evidence>
<feature type="domain" description="Resolvase/invertase-type recombinase catalytic" evidence="2">
    <location>
        <begin position="21"/>
        <end position="171"/>
    </location>
</feature>
<dbReference type="CDD" id="cd00338">
    <property type="entry name" value="Ser_Recombinase"/>
    <property type="match status" value="1"/>
</dbReference>
<dbReference type="InterPro" id="IPR025827">
    <property type="entry name" value="Zn_ribbon_recom_dom"/>
</dbReference>
<feature type="coiled-coil region" evidence="1">
    <location>
        <begin position="398"/>
        <end position="454"/>
    </location>
</feature>
<name>A0A268ABY4_9BACI</name>
<dbReference type="AlphaFoldDB" id="A0A268ABY4"/>
<protein>
    <submittedName>
        <fullName evidence="4">Recombinase family protein</fullName>
    </submittedName>
</protein>
<dbReference type="Gene3D" id="3.40.50.1390">
    <property type="entry name" value="Resolvase, N-terminal catalytic domain"/>
    <property type="match status" value="1"/>
</dbReference>
<reference evidence="4 5" key="1">
    <citation type="submission" date="2017-07" db="EMBL/GenBank/DDBJ databases">
        <title>Isolation and whole genome analysis of endospore-forming bacteria from heroin.</title>
        <authorList>
            <person name="Kalinowski J."/>
            <person name="Ahrens B."/>
            <person name="Al-Dilaimi A."/>
            <person name="Winkler A."/>
            <person name="Wibberg D."/>
            <person name="Schleenbecker U."/>
            <person name="Ruckert C."/>
            <person name="Wolfel R."/>
            <person name="Grass G."/>
        </authorList>
    </citation>
    <scope>NUCLEOTIDE SEQUENCE [LARGE SCALE GENOMIC DNA]</scope>
    <source>
        <strain evidence="4 5">7528</strain>
    </source>
</reference>
<dbReference type="Pfam" id="PF13408">
    <property type="entry name" value="Zn_ribbon_recom"/>
    <property type="match status" value="1"/>
</dbReference>
<dbReference type="Pfam" id="PF07508">
    <property type="entry name" value="Recombinase"/>
    <property type="match status" value="1"/>
</dbReference>
<dbReference type="PROSITE" id="PS51736">
    <property type="entry name" value="RECOMBINASES_3"/>
    <property type="match status" value="1"/>
</dbReference>
<sequence>MEIFKQIQKEKDQVTPYTDYPYLVYGRVSTDKDEQVSSIENQIDICRDWLEKNSYEWNPDSVFLDNGISGTTILARKAMTLILEKARKREIKMVVFKSISRLARDLKDSLEIKELLLSANVRVVTIEEQYDSLYEGKNDYKFEMFSMFAAQYPKSLSVSISAAHASKVRRGEFRGGRAPYGYRIKDKHLIIQEDEAEVVRMIFDLYNNKGLGFKKVTHELNNALAKGEIVGPERKDKWQVTTIQTIIQNPMYAGVVVLNKYTHVKVDGRKKQIRNPMEKWNIFYDQHPRIISEEEWEKANTKSIIATKRRITPWNELRGLVKCDVCGSNMVVNASWKAKKDGTKTHWDYLKCSSYRRGGEYGCVNHAPIKYEEIRQLVISKLQQHGHDMPLNLKNNMMQKKEKLEKDLKARIEVLKGKSKRLIELYLEDQLISKAEFQVKRSEIEADTKKAEDELFLLSQEKDEQLDIQNIKHAFTALNNTSEDLHEVFKTLIKEIRIGQTGELEIEYTFQP</sequence>
<evidence type="ECO:0000259" key="2">
    <source>
        <dbReference type="PROSITE" id="PS51736"/>
    </source>
</evidence>
<evidence type="ECO:0000313" key="5">
    <source>
        <dbReference type="Proteomes" id="UP000216013"/>
    </source>
</evidence>
<proteinExistence type="predicted"/>
<dbReference type="GO" id="GO:0000150">
    <property type="term" value="F:DNA strand exchange activity"/>
    <property type="evidence" value="ECO:0007669"/>
    <property type="project" value="InterPro"/>
</dbReference>
<accession>A0A268ABY4</accession>
<gene>
    <name evidence="4" type="ORF">CHH64_07360</name>
</gene>
<dbReference type="SUPFAM" id="SSF53041">
    <property type="entry name" value="Resolvase-like"/>
    <property type="match status" value="1"/>
</dbReference>
<evidence type="ECO:0000313" key="4">
    <source>
        <dbReference type="EMBL" id="PAD21636.1"/>
    </source>
</evidence>
<dbReference type="InterPro" id="IPR036162">
    <property type="entry name" value="Resolvase-like_N_sf"/>
</dbReference>
<dbReference type="InterPro" id="IPR050639">
    <property type="entry name" value="SSR_resolvase"/>
</dbReference>
<dbReference type="Pfam" id="PF00239">
    <property type="entry name" value="Resolvase"/>
    <property type="match status" value="1"/>
</dbReference>
<dbReference type="PANTHER" id="PTHR30461:SF23">
    <property type="entry name" value="DNA RECOMBINASE-RELATED"/>
    <property type="match status" value="1"/>
</dbReference>